<evidence type="ECO:0000313" key="3">
    <source>
        <dbReference type="EMBL" id="RAP77792.1"/>
    </source>
</evidence>
<proteinExistence type="predicted"/>
<dbReference type="OrthoDB" id="5176171at2"/>
<dbReference type="GO" id="GO:0016779">
    <property type="term" value="F:nucleotidyltransferase activity"/>
    <property type="evidence" value="ECO:0007669"/>
    <property type="project" value="InterPro"/>
</dbReference>
<dbReference type="InterPro" id="IPR025117">
    <property type="entry name" value="DUF4037"/>
</dbReference>
<dbReference type="Pfam" id="PF01909">
    <property type="entry name" value="NTP_transf_2"/>
    <property type="match status" value="1"/>
</dbReference>
<evidence type="ECO:0000259" key="2">
    <source>
        <dbReference type="Pfam" id="PF13228"/>
    </source>
</evidence>
<dbReference type="Gene3D" id="3.30.460.10">
    <property type="entry name" value="Beta Polymerase, domain 2"/>
    <property type="match status" value="1"/>
</dbReference>
<dbReference type="Proteomes" id="UP000249260">
    <property type="component" value="Unassembled WGS sequence"/>
</dbReference>
<sequence length="281" mass="30029">MTGIEQLLETIVERLKPVQGIEGIVLGGSRAIGTHTAESDVDIGIYYAAEKTIDIAALAAAATELDDSGREELVTPIGGWGPWINGGGWLRIGGLAVDFLYRELDKVTEVAQACRSGSISVHYQPGHPHAFCSPIYIGEAALCKTLWDPNGRVAAMKGLCAAYPDALQRAVISTFMWEAGFSLANAHKGVKRGDVSYVSGHLFRAVSCMTQVLFALNRTYLLNEKGAVASCDKFARGPANFAVRVSRSYAMLSPERSALKAAVGELEALAQETERLIADVG</sequence>
<dbReference type="InterPro" id="IPR002934">
    <property type="entry name" value="Polymerase_NTP_transf_dom"/>
</dbReference>
<keyword evidence="4" id="KW-1185">Reference proteome</keyword>
<dbReference type="Pfam" id="PF13228">
    <property type="entry name" value="DUF4037"/>
    <property type="match status" value="1"/>
</dbReference>
<gene>
    <name evidence="3" type="ORF">DL346_04865</name>
</gene>
<reference evidence="3 4" key="1">
    <citation type="submission" date="2018-06" db="EMBL/GenBank/DDBJ databases">
        <title>Paenibacillus montanisoli sp. nov., isolated from mountain area soil.</title>
        <authorList>
            <person name="Wu M."/>
        </authorList>
    </citation>
    <scope>NUCLEOTIDE SEQUENCE [LARGE SCALE GENOMIC DNA]</scope>
    <source>
        <strain evidence="3 4">RA17</strain>
    </source>
</reference>
<protein>
    <submittedName>
        <fullName evidence="3">DNA polymerase subunit beta</fullName>
    </submittedName>
</protein>
<dbReference type="InterPro" id="IPR043519">
    <property type="entry name" value="NT_sf"/>
</dbReference>
<feature type="domain" description="Polymerase nucleotidyl transferase" evidence="1">
    <location>
        <begin position="8"/>
        <end position="52"/>
    </location>
</feature>
<dbReference type="RefSeq" id="WP_112880915.1">
    <property type="nucleotide sequence ID" value="NZ_QLUW01000001.1"/>
</dbReference>
<feature type="domain" description="DUF4037" evidence="2">
    <location>
        <begin position="145"/>
        <end position="221"/>
    </location>
</feature>
<comment type="caution">
    <text evidence="3">The sequence shown here is derived from an EMBL/GenBank/DDBJ whole genome shotgun (WGS) entry which is preliminary data.</text>
</comment>
<dbReference type="AlphaFoldDB" id="A0A328U6S4"/>
<evidence type="ECO:0000313" key="4">
    <source>
        <dbReference type="Proteomes" id="UP000249260"/>
    </source>
</evidence>
<dbReference type="SUPFAM" id="SSF81301">
    <property type="entry name" value="Nucleotidyltransferase"/>
    <property type="match status" value="1"/>
</dbReference>
<dbReference type="CDD" id="cd05403">
    <property type="entry name" value="NT_KNTase_like"/>
    <property type="match status" value="1"/>
</dbReference>
<name>A0A328U6S4_9BACL</name>
<dbReference type="EMBL" id="QLUW01000001">
    <property type="protein sequence ID" value="RAP77792.1"/>
    <property type="molecule type" value="Genomic_DNA"/>
</dbReference>
<evidence type="ECO:0000259" key="1">
    <source>
        <dbReference type="Pfam" id="PF01909"/>
    </source>
</evidence>
<organism evidence="3 4">
    <name type="scientific">Paenibacillus montanisoli</name>
    <dbReference type="NCBI Taxonomy" id="2081970"/>
    <lineage>
        <taxon>Bacteria</taxon>
        <taxon>Bacillati</taxon>
        <taxon>Bacillota</taxon>
        <taxon>Bacilli</taxon>
        <taxon>Bacillales</taxon>
        <taxon>Paenibacillaceae</taxon>
        <taxon>Paenibacillus</taxon>
    </lineage>
</organism>
<accession>A0A328U6S4</accession>